<keyword evidence="1" id="KW-1133">Transmembrane helix</keyword>
<evidence type="ECO:0000313" key="2">
    <source>
        <dbReference type="EMBL" id="KAK6182852.1"/>
    </source>
</evidence>
<protein>
    <submittedName>
        <fullName evidence="2">Uncharacterized protein</fullName>
    </submittedName>
</protein>
<evidence type="ECO:0000256" key="1">
    <source>
        <dbReference type="SAM" id="Phobius"/>
    </source>
</evidence>
<feature type="transmembrane region" description="Helical" evidence="1">
    <location>
        <begin position="7"/>
        <end position="31"/>
    </location>
</feature>
<feature type="transmembrane region" description="Helical" evidence="1">
    <location>
        <begin position="126"/>
        <end position="146"/>
    </location>
</feature>
<reference evidence="2 3" key="1">
    <citation type="submission" date="2024-01" db="EMBL/GenBank/DDBJ databases">
        <title>The genome of the rayed Mediterranean limpet Patella caerulea (Linnaeus, 1758).</title>
        <authorList>
            <person name="Anh-Thu Weber A."/>
            <person name="Halstead-Nussloch G."/>
        </authorList>
    </citation>
    <scope>NUCLEOTIDE SEQUENCE [LARGE SCALE GENOMIC DNA]</scope>
    <source>
        <strain evidence="2">AATW-2023a</strain>
        <tissue evidence="2">Whole specimen</tissue>
    </source>
</reference>
<proteinExistence type="predicted"/>
<dbReference type="EMBL" id="JAZGQO010000007">
    <property type="protein sequence ID" value="KAK6182852.1"/>
    <property type="molecule type" value="Genomic_DNA"/>
</dbReference>
<feature type="transmembrane region" description="Helical" evidence="1">
    <location>
        <begin position="62"/>
        <end position="81"/>
    </location>
</feature>
<feature type="transmembrane region" description="Helical" evidence="1">
    <location>
        <begin position="102"/>
        <end position="120"/>
    </location>
</feature>
<accession>A0AAN8JQG4</accession>
<name>A0AAN8JQG4_PATCE</name>
<keyword evidence="3" id="KW-1185">Reference proteome</keyword>
<sequence>MGEHRKLVLIILIILTTIIFAGLQFTTFLAANPTKSYGTFFRSIGNVSDAHHLDVTPASPTFSIWVIIYGWQIIMLIYCLTSTCRHTPDGPVCTSPVLLPPMFFITYIANNICSITWLFLWDRLYFISSTVFLFLIAITLYVCMVISYRALNRHYSLLVARGRKAEIWLIIFLVQNAIAIYATWTSIASLLNLATVLAYDIPDPMEQEVASVISLGILAVELLLFVGTDLTIFDKYSRYVFTPYLVLVVGLSGVVAKDWNPKTPTCIFAAVLLAMTIISAIGKCIRLSQAFFKRNDQEDIVLKE</sequence>
<dbReference type="AlphaFoldDB" id="A0AAN8JQG4"/>
<keyword evidence="1" id="KW-0472">Membrane</keyword>
<gene>
    <name evidence="2" type="ORF">SNE40_010442</name>
</gene>
<feature type="transmembrane region" description="Helical" evidence="1">
    <location>
        <begin position="239"/>
        <end position="255"/>
    </location>
</feature>
<organism evidence="2 3">
    <name type="scientific">Patella caerulea</name>
    <name type="common">Rayed Mediterranean limpet</name>
    <dbReference type="NCBI Taxonomy" id="87958"/>
    <lineage>
        <taxon>Eukaryota</taxon>
        <taxon>Metazoa</taxon>
        <taxon>Spiralia</taxon>
        <taxon>Lophotrochozoa</taxon>
        <taxon>Mollusca</taxon>
        <taxon>Gastropoda</taxon>
        <taxon>Patellogastropoda</taxon>
        <taxon>Patelloidea</taxon>
        <taxon>Patellidae</taxon>
        <taxon>Patella</taxon>
    </lineage>
</organism>
<feature type="transmembrane region" description="Helical" evidence="1">
    <location>
        <begin position="167"/>
        <end position="189"/>
    </location>
</feature>
<dbReference type="PANTHER" id="PTHR33802:SF1">
    <property type="entry name" value="XK-RELATED PROTEIN"/>
    <property type="match status" value="1"/>
</dbReference>
<dbReference type="PANTHER" id="PTHR33802">
    <property type="entry name" value="SI:CH211-161H7.5-RELATED"/>
    <property type="match status" value="1"/>
</dbReference>
<evidence type="ECO:0000313" key="3">
    <source>
        <dbReference type="Proteomes" id="UP001347796"/>
    </source>
</evidence>
<comment type="caution">
    <text evidence="2">The sequence shown here is derived from an EMBL/GenBank/DDBJ whole genome shotgun (WGS) entry which is preliminary data.</text>
</comment>
<feature type="transmembrane region" description="Helical" evidence="1">
    <location>
        <begin position="267"/>
        <end position="285"/>
    </location>
</feature>
<dbReference type="Proteomes" id="UP001347796">
    <property type="component" value="Unassembled WGS sequence"/>
</dbReference>
<feature type="transmembrane region" description="Helical" evidence="1">
    <location>
        <begin position="209"/>
        <end position="227"/>
    </location>
</feature>
<keyword evidence="1" id="KW-0812">Transmembrane</keyword>